<reference evidence="18 19" key="1">
    <citation type="submission" date="2016-10" db="EMBL/GenBank/DDBJ databases">
        <authorList>
            <person name="de Groot N.N."/>
        </authorList>
    </citation>
    <scope>NUCLEOTIDE SEQUENCE [LARGE SCALE GENOMIC DNA]</scope>
    <source>
        <strain evidence="18 19">DSM 44149</strain>
    </source>
</reference>
<dbReference type="RefSeq" id="WP_030432828.1">
    <property type="nucleotide sequence ID" value="NZ_JOEF01000032.1"/>
</dbReference>
<feature type="transmembrane region" description="Helical" evidence="16">
    <location>
        <begin position="36"/>
        <end position="52"/>
    </location>
</feature>
<accession>A0A1H0AUS4</accession>
<keyword evidence="7 15" id="KW-0808">Transferase</keyword>
<dbReference type="EMBL" id="LT629701">
    <property type="protein sequence ID" value="SDN37105.1"/>
    <property type="molecule type" value="Genomic_DNA"/>
</dbReference>
<evidence type="ECO:0000256" key="9">
    <source>
        <dbReference type="ARBA" id="ARBA00022989"/>
    </source>
</evidence>
<dbReference type="PANTHER" id="PTHR14269">
    <property type="entry name" value="CDP-DIACYLGLYCEROL--GLYCEROL-3-PHOSPHATE 3-PHOSPHATIDYLTRANSFERASE-RELATED"/>
    <property type="match status" value="1"/>
</dbReference>
<comment type="similarity">
    <text evidence="3 15">Belongs to the CDP-alcohol phosphatidyltransferase class-I family.</text>
</comment>
<evidence type="ECO:0000259" key="17">
    <source>
        <dbReference type="Pfam" id="PF08009"/>
    </source>
</evidence>
<evidence type="ECO:0000256" key="15">
    <source>
        <dbReference type="RuleBase" id="RU003750"/>
    </source>
</evidence>
<dbReference type="Pfam" id="PF08009">
    <property type="entry name" value="CDP-OH_P_tran_2"/>
    <property type="match status" value="1"/>
</dbReference>
<evidence type="ECO:0000313" key="18">
    <source>
        <dbReference type="EMBL" id="SDN37105.1"/>
    </source>
</evidence>
<comment type="catalytic activity">
    <reaction evidence="1">
        <text>a CDP-1,2-diacyl-sn-glycerol + L-serine = a 1,2-diacyl-sn-glycero-3-phospho-L-serine + CMP + H(+)</text>
        <dbReference type="Rhea" id="RHEA:16913"/>
        <dbReference type="ChEBI" id="CHEBI:15378"/>
        <dbReference type="ChEBI" id="CHEBI:33384"/>
        <dbReference type="ChEBI" id="CHEBI:57262"/>
        <dbReference type="ChEBI" id="CHEBI:58332"/>
        <dbReference type="ChEBI" id="CHEBI:60377"/>
        <dbReference type="EC" id="2.7.8.8"/>
    </reaction>
</comment>
<dbReference type="InterPro" id="IPR004533">
    <property type="entry name" value="CDP-diaglyc--ser_O-PTrfase"/>
</dbReference>
<dbReference type="AlphaFoldDB" id="A0A1H0AUS4"/>
<evidence type="ECO:0000256" key="10">
    <source>
        <dbReference type="ARBA" id="ARBA00023098"/>
    </source>
</evidence>
<dbReference type="NCBIfam" id="TIGR00473">
    <property type="entry name" value="pssA"/>
    <property type="match status" value="1"/>
</dbReference>
<evidence type="ECO:0000256" key="4">
    <source>
        <dbReference type="ARBA" id="ARBA00013174"/>
    </source>
</evidence>
<sequence>MDARTAPGVRLLPNAITILALCSGLSAIQFAMNKEYDAAILAIGVAAVLDGLDGRLARMLDATSKIGAELDSLCDGISFGVVPAIVLFIWGWDGERTGWLVALVFAVCMVLRLARFNTLLDDTEQPSFTKEFFVGVPAPAGAILALLPMVVTLGAGEGWWSSKTTLLVWTLLVAMLLISRIPTLSLKKLRLPAKAVAPALVVIGIAGAALLTYPFLMLAVVVLLYLAHIPYAVYRYSWLSKHPEAWDVEPAERRAIRRRSTRRLGIRPPLRRRVAGAAIRLRRIPRRNGGGGPGPVARTSWRRLGLRRNRRD</sequence>
<keyword evidence="13" id="KW-1208">Phospholipid metabolism</keyword>
<feature type="transmembrane region" description="Helical" evidence="16">
    <location>
        <begin position="159"/>
        <end position="179"/>
    </location>
</feature>
<dbReference type="InterPro" id="IPR043130">
    <property type="entry name" value="CDP-OH_PTrfase_TM_dom"/>
</dbReference>
<keyword evidence="12" id="KW-0594">Phospholipid biosynthesis</keyword>
<evidence type="ECO:0000256" key="12">
    <source>
        <dbReference type="ARBA" id="ARBA00023209"/>
    </source>
</evidence>
<feature type="transmembrane region" description="Helical" evidence="16">
    <location>
        <begin position="12"/>
        <end position="30"/>
    </location>
</feature>
<evidence type="ECO:0000256" key="13">
    <source>
        <dbReference type="ARBA" id="ARBA00023264"/>
    </source>
</evidence>
<keyword evidence="9 16" id="KW-1133">Transmembrane helix</keyword>
<keyword evidence="8 16" id="KW-0812">Transmembrane</keyword>
<proteinExistence type="inferred from homology"/>
<dbReference type="InterPro" id="IPR050324">
    <property type="entry name" value="CDP-alcohol_PTase-I"/>
</dbReference>
<evidence type="ECO:0000256" key="6">
    <source>
        <dbReference type="ARBA" id="ARBA00022516"/>
    </source>
</evidence>
<keyword evidence="6" id="KW-0444">Lipid biosynthesis</keyword>
<protein>
    <recommendedName>
        <fullName evidence="5">CDP-diacylglycerol--serine O-phosphatidyltransferase</fullName>
        <ecNumber evidence="4">2.7.8.8</ecNumber>
    </recommendedName>
    <alternativeName>
        <fullName evidence="14">Phosphatidylserine synthase</fullName>
    </alternativeName>
</protein>
<evidence type="ECO:0000256" key="8">
    <source>
        <dbReference type="ARBA" id="ARBA00022692"/>
    </source>
</evidence>
<evidence type="ECO:0000256" key="7">
    <source>
        <dbReference type="ARBA" id="ARBA00022679"/>
    </source>
</evidence>
<organism evidence="18 19">
    <name type="scientific">Allokutzneria albata</name>
    <name type="common">Kibdelosporangium albatum</name>
    <dbReference type="NCBI Taxonomy" id="211114"/>
    <lineage>
        <taxon>Bacteria</taxon>
        <taxon>Bacillati</taxon>
        <taxon>Actinomycetota</taxon>
        <taxon>Actinomycetes</taxon>
        <taxon>Pseudonocardiales</taxon>
        <taxon>Pseudonocardiaceae</taxon>
        <taxon>Allokutzneria</taxon>
    </lineage>
</organism>
<dbReference type="InterPro" id="IPR000462">
    <property type="entry name" value="CDP-OH_P_trans"/>
</dbReference>
<dbReference type="eggNOG" id="COG1183">
    <property type="taxonomic scope" value="Bacteria"/>
</dbReference>
<dbReference type="Gene3D" id="1.20.120.1760">
    <property type="match status" value="1"/>
</dbReference>
<dbReference type="GO" id="GO:0012505">
    <property type="term" value="C:endomembrane system"/>
    <property type="evidence" value="ECO:0007669"/>
    <property type="project" value="UniProtKB-SubCell"/>
</dbReference>
<dbReference type="Proteomes" id="UP000183376">
    <property type="component" value="Chromosome I"/>
</dbReference>
<dbReference type="GO" id="GO:0008654">
    <property type="term" value="P:phospholipid biosynthetic process"/>
    <property type="evidence" value="ECO:0007669"/>
    <property type="project" value="UniProtKB-KW"/>
</dbReference>
<dbReference type="InterPro" id="IPR012616">
    <property type="entry name" value="CDP-OH_P_trans_C"/>
</dbReference>
<evidence type="ECO:0000313" key="19">
    <source>
        <dbReference type="Proteomes" id="UP000183376"/>
    </source>
</evidence>
<keyword evidence="10" id="KW-0443">Lipid metabolism</keyword>
<comment type="subcellular location">
    <subcellularLocation>
        <location evidence="2">Endomembrane system</location>
        <topology evidence="2">Multi-pass membrane protein</topology>
    </subcellularLocation>
</comment>
<dbReference type="PANTHER" id="PTHR14269:SF61">
    <property type="entry name" value="CDP-DIACYLGLYCEROL--SERINE O-PHOSPHATIDYLTRANSFERASE"/>
    <property type="match status" value="1"/>
</dbReference>
<evidence type="ECO:0000256" key="2">
    <source>
        <dbReference type="ARBA" id="ARBA00004127"/>
    </source>
</evidence>
<evidence type="ECO:0000256" key="5">
    <source>
        <dbReference type="ARBA" id="ARBA00017171"/>
    </source>
</evidence>
<evidence type="ECO:0000256" key="1">
    <source>
        <dbReference type="ARBA" id="ARBA00000287"/>
    </source>
</evidence>
<gene>
    <name evidence="18" type="ORF">SAMN04489726_6286</name>
</gene>
<feature type="domain" description="CDP-alcohol phosphatidyltransferase C-terminal" evidence="17">
    <location>
        <begin position="196"/>
        <end position="230"/>
    </location>
</feature>
<dbReference type="PROSITE" id="PS00379">
    <property type="entry name" value="CDP_ALCOHOL_P_TRANSF"/>
    <property type="match status" value="1"/>
</dbReference>
<dbReference type="GO" id="GO:0003882">
    <property type="term" value="F:CDP-diacylglycerol-serine O-phosphatidyltransferase activity"/>
    <property type="evidence" value="ECO:0007669"/>
    <property type="project" value="UniProtKB-EC"/>
</dbReference>
<dbReference type="OrthoDB" id="9777147at2"/>
<keyword evidence="19" id="KW-1185">Reference proteome</keyword>
<keyword evidence="11 16" id="KW-0472">Membrane</keyword>
<dbReference type="Pfam" id="PF01066">
    <property type="entry name" value="CDP-OH_P_transf"/>
    <property type="match status" value="1"/>
</dbReference>
<feature type="transmembrane region" description="Helical" evidence="16">
    <location>
        <begin position="73"/>
        <end position="92"/>
    </location>
</feature>
<evidence type="ECO:0000256" key="14">
    <source>
        <dbReference type="ARBA" id="ARBA00032361"/>
    </source>
</evidence>
<dbReference type="STRING" id="211114.SAMN04489726_6286"/>
<dbReference type="EC" id="2.7.8.8" evidence="4"/>
<evidence type="ECO:0000256" key="11">
    <source>
        <dbReference type="ARBA" id="ARBA00023136"/>
    </source>
</evidence>
<evidence type="ECO:0000256" key="16">
    <source>
        <dbReference type="SAM" id="Phobius"/>
    </source>
</evidence>
<dbReference type="InterPro" id="IPR048254">
    <property type="entry name" value="CDP_ALCOHOL_P_TRANSF_CS"/>
</dbReference>
<name>A0A1H0AUS4_ALLAB</name>
<evidence type="ECO:0000256" key="3">
    <source>
        <dbReference type="ARBA" id="ARBA00010441"/>
    </source>
</evidence>
<dbReference type="GO" id="GO:0016020">
    <property type="term" value="C:membrane"/>
    <property type="evidence" value="ECO:0007669"/>
    <property type="project" value="InterPro"/>
</dbReference>
<feature type="transmembrane region" description="Helical" evidence="16">
    <location>
        <begin position="132"/>
        <end position="153"/>
    </location>
</feature>
<feature type="transmembrane region" description="Helical" evidence="16">
    <location>
        <begin position="98"/>
        <end position="120"/>
    </location>
</feature>